<evidence type="ECO:0000256" key="5">
    <source>
        <dbReference type="ARBA" id="ARBA00022729"/>
    </source>
</evidence>
<dbReference type="InterPro" id="IPR019778">
    <property type="entry name" value="Class_I_Hydrophobin_CS"/>
</dbReference>
<dbReference type="GO" id="GO:0005199">
    <property type="term" value="F:structural constituent of cell wall"/>
    <property type="evidence" value="ECO:0007669"/>
    <property type="project" value="InterPro"/>
</dbReference>
<dbReference type="Proteomes" id="UP000284842">
    <property type="component" value="Unassembled WGS sequence"/>
</dbReference>
<proteinExistence type="inferred from homology"/>
<sequence length="118" mass="12407">MISRVYQLCLFLFLALPLFAGATVLLRDGIDNTCNTGSLQCCNSVQEASQNPFVDLLRNLGLLVNVGPITGQVGLTCNPITVDISIGGNSCTAQPACCTGNTYIGLITTGCRPLNINL</sequence>
<keyword evidence="4 7" id="KW-0964">Secreted</keyword>
<comment type="similarity">
    <text evidence="2 7">Belongs to the fungal hydrophobin family.</text>
</comment>
<keyword evidence="9" id="KW-1185">Reference proteome</keyword>
<evidence type="ECO:0000313" key="8">
    <source>
        <dbReference type="EMBL" id="PPR03336.1"/>
    </source>
</evidence>
<dbReference type="InterPro" id="IPR001338">
    <property type="entry name" value="Class_I_Hydrophobin"/>
</dbReference>
<evidence type="ECO:0000256" key="2">
    <source>
        <dbReference type="ARBA" id="ARBA00010446"/>
    </source>
</evidence>
<evidence type="ECO:0000256" key="1">
    <source>
        <dbReference type="ARBA" id="ARBA00004191"/>
    </source>
</evidence>
<dbReference type="SMART" id="SM00075">
    <property type="entry name" value="HYDRO"/>
    <property type="match status" value="1"/>
</dbReference>
<dbReference type="InParanoid" id="A0A409YJY9"/>
<comment type="subcellular location">
    <subcellularLocation>
        <location evidence="1 7">Secreted</location>
        <location evidence="1 7">Cell wall</location>
    </subcellularLocation>
</comment>
<evidence type="ECO:0000313" key="9">
    <source>
        <dbReference type="Proteomes" id="UP000284842"/>
    </source>
</evidence>
<keyword evidence="5 7" id="KW-0732">Signal</keyword>
<name>A0A409YJY9_9AGAR</name>
<organism evidence="8 9">
    <name type="scientific">Panaeolus cyanescens</name>
    <dbReference type="NCBI Taxonomy" id="181874"/>
    <lineage>
        <taxon>Eukaryota</taxon>
        <taxon>Fungi</taxon>
        <taxon>Dikarya</taxon>
        <taxon>Basidiomycota</taxon>
        <taxon>Agaricomycotina</taxon>
        <taxon>Agaricomycetes</taxon>
        <taxon>Agaricomycetidae</taxon>
        <taxon>Agaricales</taxon>
        <taxon>Agaricineae</taxon>
        <taxon>Galeropsidaceae</taxon>
        <taxon>Panaeolus</taxon>
    </lineage>
</organism>
<dbReference type="GO" id="GO:0009277">
    <property type="term" value="C:fungal-type cell wall"/>
    <property type="evidence" value="ECO:0007669"/>
    <property type="project" value="InterPro"/>
</dbReference>
<evidence type="ECO:0000256" key="7">
    <source>
        <dbReference type="RuleBase" id="RU365009"/>
    </source>
</evidence>
<dbReference type="CDD" id="cd23507">
    <property type="entry name" value="hydrophobin_I"/>
    <property type="match status" value="1"/>
</dbReference>
<accession>A0A409YJY9</accession>
<reference evidence="8 9" key="1">
    <citation type="journal article" date="2018" name="Evol. Lett.">
        <title>Horizontal gene cluster transfer increased hallucinogenic mushroom diversity.</title>
        <authorList>
            <person name="Reynolds H.T."/>
            <person name="Vijayakumar V."/>
            <person name="Gluck-Thaler E."/>
            <person name="Korotkin H.B."/>
            <person name="Matheny P.B."/>
            <person name="Slot J.C."/>
        </authorList>
    </citation>
    <scope>NUCLEOTIDE SEQUENCE [LARGE SCALE GENOMIC DNA]</scope>
    <source>
        <strain evidence="8 9">2629</strain>
    </source>
</reference>
<feature type="signal peptide" evidence="7">
    <location>
        <begin position="1"/>
        <end position="22"/>
    </location>
</feature>
<dbReference type="PROSITE" id="PS00956">
    <property type="entry name" value="HYDROPHOBIN"/>
    <property type="match status" value="1"/>
</dbReference>
<protein>
    <recommendedName>
        <fullName evidence="7">Hydrophobin</fullName>
    </recommendedName>
</protein>
<evidence type="ECO:0000256" key="4">
    <source>
        <dbReference type="ARBA" id="ARBA00022525"/>
    </source>
</evidence>
<gene>
    <name evidence="8" type="ORF">CVT24_012576</name>
</gene>
<evidence type="ECO:0000256" key="6">
    <source>
        <dbReference type="ARBA" id="ARBA00023157"/>
    </source>
</evidence>
<dbReference type="AlphaFoldDB" id="A0A409YJY9"/>
<feature type="chain" id="PRO_5018812236" description="Hydrophobin" evidence="7">
    <location>
        <begin position="23"/>
        <end position="118"/>
    </location>
</feature>
<dbReference type="Pfam" id="PF01185">
    <property type="entry name" value="Hydrophobin"/>
    <property type="match status" value="1"/>
</dbReference>
<dbReference type="OrthoDB" id="4225815at2759"/>
<comment type="caution">
    <text evidence="8">The sequence shown here is derived from an EMBL/GenBank/DDBJ whole genome shotgun (WGS) entry which is preliminary data.</text>
</comment>
<dbReference type="EMBL" id="NHTK01001073">
    <property type="protein sequence ID" value="PPR03336.1"/>
    <property type="molecule type" value="Genomic_DNA"/>
</dbReference>
<keyword evidence="6 7" id="KW-1015">Disulfide bond</keyword>
<keyword evidence="3 7" id="KW-0134">Cell wall</keyword>
<evidence type="ECO:0000256" key="3">
    <source>
        <dbReference type="ARBA" id="ARBA00022512"/>
    </source>
</evidence>